<name>A0A9X0BAM0_9EURO</name>
<dbReference type="Pfam" id="PF21858">
    <property type="entry name" value="DUF6914"/>
    <property type="match status" value="1"/>
</dbReference>
<organism evidence="1 2">
    <name type="scientific">Penicillium cosmopolitanum</name>
    <dbReference type="NCBI Taxonomy" id="1131564"/>
    <lineage>
        <taxon>Eukaryota</taxon>
        <taxon>Fungi</taxon>
        <taxon>Dikarya</taxon>
        <taxon>Ascomycota</taxon>
        <taxon>Pezizomycotina</taxon>
        <taxon>Eurotiomycetes</taxon>
        <taxon>Eurotiomycetidae</taxon>
        <taxon>Eurotiales</taxon>
        <taxon>Aspergillaceae</taxon>
        <taxon>Penicillium</taxon>
    </lineage>
</organism>
<evidence type="ECO:0000313" key="2">
    <source>
        <dbReference type="Proteomes" id="UP001147747"/>
    </source>
</evidence>
<dbReference type="AlphaFoldDB" id="A0A9X0BAM0"/>
<dbReference type="RefSeq" id="XP_056489886.1">
    <property type="nucleotide sequence ID" value="XM_056630584.1"/>
</dbReference>
<reference evidence="1" key="1">
    <citation type="submission" date="2022-12" db="EMBL/GenBank/DDBJ databases">
        <authorList>
            <person name="Petersen C."/>
        </authorList>
    </citation>
    <scope>NUCLEOTIDE SEQUENCE</scope>
    <source>
        <strain evidence="1">IBT 29677</strain>
    </source>
</reference>
<sequence length="183" mass="20725">MIDPNLYVLLFTRNDPPKANDFHWGLYLHQNPITGGTKYHIKTVGPGWIPDHGANAAIMKEFLLVGLFRIADVPAHQHPHLDRTFRSLDARLNHPTQTCRVWALDVLALLQKQVDGGERIFKWDDIPALQQEIFDWGNLHSMSAARNEQPRPIGASTLCGVVCHIALWALVSSWIITGLELRR</sequence>
<keyword evidence="2" id="KW-1185">Reference proteome</keyword>
<reference evidence="1" key="2">
    <citation type="journal article" date="2023" name="IMA Fungus">
        <title>Comparative genomic study of the Penicillium genus elucidates a diverse pangenome and 15 lateral gene transfer events.</title>
        <authorList>
            <person name="Petersen C."/>
            <person name="Sorensen T."/>
            <person name="Nielsen M.R."/>
            <person name="Sondergaard T.E."/>
            <person name="Sorensen J.L."/>
            <person name="Fitzpatrick D.A."/>
            <person name="Frisvad J.C."/>
            <person name="Nielsen K.L."/>
        </authorList>
    </citation>
    <scope>NUCLEOTIDE SEQUENCE</scope>
    <source>
        <strain evidence="1">IBT 29677</strain>
    </source>
</reference>
<proteinExistence type="predicted"/>
<dbReference type="EMBL" id="JAPZBU010000006">
    <property type="protein sequence ID" value="KAJ5397834.1"/>
    <property type="molecule type" value="Genomic_DNA"/>
</dbReference>
<gene>
    <name evidence="1" type="ORF">N7509_005947</name>
</gene>
<dbReference type="Proteomes" id="UP001147747">
    <property type="component" value="Unassembled WGS sequence"/>
</dbReference>
<comment type="caution">
    <text evidence="1">The sequence shown here is derived from an EMBL/GenBank/DDBJ whole genome shotgun (WGS) entry which is preliminary data.</text>
</comment>
<dbReference type="InterPro" id="IPR054208">
    <property type="entry name" value="DUF6914"/>
</dbReference>
<accession>A0A9X0BAM0</accession>
<evidence type="ECO:0000313" key="1">
    <source>
        <dbReference type="EMBL" id="KAJ5397834.1"/>
    </source>
</evidence>
<dbReference type="GeneID" id="81369564"/>
<protein>
    <submittedName>
        <fullName evidence="1">Uncharacterized protein</fullName>
    </submittedName>
</protein>
<dbReference type="OrthoDB" id="3016366at2759"/>